<dbReference type="InterPro" id="IPR005481">
    <property type="entry name" value="BC-like_N"/>
</dbReference>
<keyword evidence="6 19" id="KW-0444">Lipid biosynthesis</keyword>
<comment type="subunit">
    <text evidence="3 19">Acetyl-CoA carboxylase is a heterohexamer of biotin carboxyl carrier protein, biotin carboxylase and the two subunits of carboxyl transferase in a 2:2 complex.</text>
</comment>
<dbReference type="SUPFAM" id="SSF52440">
    <property type="entry name" value="PreATP-grasp domain"/>
    <property type="match status" value="1"/>
</dbReference>
<comment type="pathway">
    <text evidence="2 19">Lipid metabolism; malonyl-CoA biosynthesis; malonyl-CoA from acetyl-CoA: step 1/1.</text>
</comment>
<dbReference type="UniPathway" id="UPA00655">
    <property type="reaction ID" value="UER00711"/>
</dbReference>
<comment type="function">
    <text evidence="1 19">This protein is a component of the acetyl coenzyme A carboxylase complex; first, biotin carboxylase catalyzes the carboxylation of the carrier protein and then the transcarboxylase transfers the carboxyl group to form malonyl-CoA.</text>
</comment>
<dbReference type="RefSeq" id="WP_102767830.1">
    <property type="nucleotide sequence ID" value="NZ_CP124551.1"/>
</dbReference>
<dbReference type="PROSITE" id="PS00867">
    <property type="entry name" value="CPSASE_2"/>
    <property type="match status" value="1"/>
</dbReference>
<dbReference type="PROSITE" id="PS50979">
    <property type="entry name" value="BC"/>
    <property type="match status" value="1"/>
</dbReference>
<keyword evidence="15 19" id="KW-0092">Biotin</keyword>
<keyword evidence="10 19" id="KW-0276">Fatty acid metabolism</keyword>
<dbReference type="GO" id="GO:2001295">
    <property type="term" value="P:malonyl-CoA biosynthetic process"/>
    <property type="evidence" value="ECO:0007669"/>
    <property type="project" value="UniProtKB-UniPathway"/>
</dbReference>
<dbReference type="PANTHER" id="PTHR48095:SF2">
    <property type="entry name" value="BIOTIN CARBOXYLASE, CHLOROPLASTIC"/>
    <property type="match status" value="1"/>
</dbReference>
<evidence type="ECO:0000256" key="5">
    <source>
        <dbReference type="ARBA" id="ARBA00017242"/>
    </source>
</evidence>
<dbReference type="NCBIfam" id="TIGR00514">
    <property type="entry name" value="accC"/>
    <property type="match status" value="1"/>
</dbReference>
<dbReference type="Pfam" id="PF02785">
    <property type="entry name" value="Biotin_carb_C"/>
    <property type="match status" value="1"/>
</dbReference>
<keyword evidence="14 19" id="KW-0275">Fatty acid biosynthesis</keyword>
<dbReference type="InterPro" id="IPR005479">
    <property type="entry name" value="CPAse_ATP-bd"/>
</dbReference>
<evidence type="ECO:0000256" key="15">
    <source>
        <dbReference type="ARBA" id="ARBA00023267"/>
    </source>
</evidence>
<dbReference type="Proteomes" id="UP000235916">
    <property type="component" value="Unassembled WGS sequence"/>
</dbReference>
<protein>
    <recommendedName>
        <fullName evidence="5 19">Biotin carboxylase</fullName>
        <ecNumber evidence="4 19">6.3.4.14</ecNumber>
    </recommendedName>
    <alternativeName>
        <fullName evidence="16 19">Acetyl-coenzyme A carboxylase biotin carboxylase subunit A</fullName>
    </alternativeName>
</protein>
<evidence type="ECO:0000313" key="23">
    <source>
        <dbReference type="Proteomes" id="UP000235916"/>
    </source>
</evidence>
<accession>A0A2N8KWT4</accession>
<feature type="domain" description="Biotin carboxylation" evidence="21">
    <location>
        <begin position="1"/>
        <end position="445"/>
    </location>
</feature>
<proteinExistence type="predicted"/>
<dbReference type="EC" id="6.3.4.14" evidence="4 19"/>
<keyword evidence="7 19" id="KW-0436">Ligase</keyword>
<dbReference type="PROSITE" id="PS00866">
    <property type="entry name" value="CPSASE_1"/>
    <property type="match status" value="1"/>
</dbReference>
<feature type="domain" description="ATP-grasp" evidence="20">
    <location>
        <begin position="120"/>
        <end position="317"/>
    </location>
</feature>
<dbReference type="InterPro" id="IPR011764">
    <property type="entry name" value="Biotin_carboxylation_dom"/>
</dbReference>
<dbReference type="Gene3D" id="3.30.1490.20">
    <property type="entry name" value="ATP-grasp fold, A domain"/>
    <property type="match status" value="1"/>
</dbReference>
<dbReference type="NCBIfam" id="NF006367">
    <property type="entry name" value="PRK08591.1"/>
    <property type="match status" value="1"/>
</dbReference>
<evidence type="ECO:0000259" key="21">
    <source>
        <dbReference type="PROSITE" id="PS50979"/>
    </source>
</evidence>
<dbReference type="Pfam" id="PF02786">
    <property type="entry name" value="CPSase_L_D2"/>
    <property type="match status" value="1"/>
</dbReference>
<evidence type="ECO:0000256" key="17">
    <source>
        <dbReference type="ARBA" id="ARBA00048600"/>
    </source>
</evidence>
<evidence type="ECO:0000256" key="11">
    <source>
        <dbReference type="ARBA" id="ARBA00022840"/>
    </source>
</evidence>
<evidence type="ECO:0000256" key="14">
    <source>
        <dbReference type="ARBA" id="ARBA00023160"/>
    </source>
</evidence>
<dbReference type="SMART" id="SM00878">
    <property type="entry name" value="Biotin_carb_C"/>
    <property type="match status" value="1"/>
</dbReference>
<dbReference type="EMBL" id="POSP01000003">
    <property type="protein sequence ID" value="PND37910.1"/>
    <property type="molecule type" value="Genomic_DNA"/>
</dbReference>
<evidence type="ECO:0000256" key="2">
    <source>
        <dbReference type="ARBA" id="ARBA00004956"/>
    </source>
</evidence>
<evidence type="ECO:0000256" key="8">
    <source>
        <dbReference type="ARBA" id="ARBA00022723"/>
    </source>
</evidence>
<dbReference type="GO" id="GO:0004075">
    <property type="term" value="F:biotin carboxylase activity"/>
    <property type="evidence" value="ECO:0007669"/>
    <property type="project" value="UniProtKB-EC"/>
</dbReference>
<evidence type="ECO:0000256" key="16">
    <source>
        <dbReference type="ARBA" id="ARBA00033786"/>
    </source>
</evidence>
<dbReference type="SUPFAM" id="SSF56059">
    <property type="entry name" value="Glutathione synthetase ATP-binding domain-like"/>
    <property type="match status" value="1"/>
</dbReference>
<dbReference type="GO" id="GO:0005524">
    <property type="term" value="F:ATP binding"/>
    <property type="evidence" value="ECO:0007669"/>
    <property type="project" value="UniProtKB-UniRule"/>
</dbReference>
<sequence length="449" mass="49692">MFKKILIANRGEIALRIQRACRELGVKSVVVYSEADRDAKYVKLADEAVCIGPAPSSQSYLSMPAIIATAEVTDAEAIHPGYGFLSENADFAERVERSGFTFIGPTPESIRMMGDKVSAKQAMIRAGVPCVPGSDGALPEDPKEIIKIARAIGYPVIIKAAGGGGGRGMRVVHTEAALVNAVQMTRTEAGAAFGNPQVYMEKFLENPRHVEIQVLADEHKNAVWLGERDCSMQRRHQKILEEAPAPGIPRRIIEKIGDRCAAACRKMNYRGAGTFEFLYENGEFYFIEMNTRVQVEHPVTELVTGIDIVQMQIKVAAGEKLPFTQRNITMRGHSIECRINAEDPFKFTPSPGRITMWHAPGGPGVRVDSHVYTNYVVPPHYDSMIGKIIVHGDTREQALARMRIALSETVVEGIQTNIPLHRELMVDAKFIEGGTNIHYLEGWMSQHKR</sequence>
<evidence type="ECO:0000256" key="3">
    <source>
        <dbReference type="ARBA" id="ARBA00011750"/>
    </source>
</evidence>
<evidence type="ECO:0000256" key="4">
    <source>
        <dbReference type="ARBA" id="ARBA00013263"/>
    </source>
</evidence>
<dbReference type="InterPro" id="IPR004549">
    <property type="entry name" value="Acetyl_CoA_COase_biotin_COase"/>
</dbReference>
<keyword evidence="9 18" id="KW-0547">Nucleotide-binding</keyword>
<gene>
    <name evidence="22" type="primary">accC</name>
    <name evidence="22" type="ORF">C1O66_10475</name>
</gene>
<evidence type="ECO:0000256" key="10">
    <source>
        <dbReference type="ARBA" id="ARBA00022832"/>
    </source>
</evidence>
<dbReference type="InterPro" id="IPR016185">
    <property type="entry name" value="PreATP-grasp_dom_sf"/>
</dbReference>
<dbReference type="OrthoDB" id="9803706at2"/>
<dbReference type="InterPro" id="IPR005482">
    <property type="entry name" value="Biotin_COase_C"/>
</dbReference>
<dbReference type="Pfam" id="PF00289">
    <property type="entry name" value="Biotin_carb_N"/>
    <property type="match status" value="1"/>
</dbReference>
<dbReference type="Gene3D" id="3.30.470.20">
    <property type="entry name" value="ATP-grasp fold, B domain"/>
    <property type="match status" value="1"/>
</dbReference>
<dbReference type="FunFam" id="3.40.50.20:FF:000010">
    <property type="entry name" value="Propionyl-CoA carboxylase subunit alpha"/>
    <property type="match status" value="1"/>
</dbReference>
<name>A0A2N8KWT4_9BURK</name>
<comment type="caution">
    <text evidence="22">The sequence shown here is derived from an EMBL/GenBank/DDBJ whole genome shotgun (WGS) entry which is preliminary data.</text>
</comment>
<comment type="catalytic activity">
    <reaction evidence="17 19">
        <text>N(6)-biotinyl-L-lysyl-[protein] + hydrogencarbonate + ATP = N(6)-carboxybiotinyl-L-lysyl-[protein] + ADP + phosphate + H(+)</text>
        <dbReference type="Rhea" id="RHEA:13501"/>
        <dbReference type="Rhea" id="RHEA-COMP:10505"/>
        <dbReference type="Rhea" id="RHEA-COMP:10506"/>
        <dbReference type="ChEBI" id="CHEBI:15378"/>
        <dbReference type="ChEBI" id="CHEBI:17544"/>
        <dbReference type="ChEBI" id="CHEBI:30616"/>
        <dbReference type="ChEBI" id="CHEBI:43474"/>
        <dbReference type="ChEBI" id="CHEBI:83144"/>
        <dbReference type="ChEBI" id="CHEBI:83145"/>
        <dbReference type="ChEBI" id="CHEBI:456216"/>
        <dbReference type="EC" id="6.3.4.14"/>
    </reaction>
</comment>
<keyword evidence="12" id="KW-0460">Magnesium</keyword>
<evidence type="ECO:0000256" key="12">
    <source>
        <dbReference type="ARBA" id="ARBA00022842"/>
    </source>
</evidence>
<evidence type="ECO:0000256" key="1">
    <source>
        <dbReference type="ARBA" id="ARBA00003761"/>
    </source>
</evidence>
<keyword evidence="13 19" id="KW-0443">Lipid metabolism</keyword>
<keyword evidence="11 18" id="KW-0067">ATP-binding</keyword>
<dbReference type="Gene3D" id="3.40.50.20">
    <property type="match status" value="1"/>
</dbReference>
<dbReference type="PANTHER" id="PTHR48095">
    <property type="entry name" value="PYRUVATE CARBOXYLASE SUBUNIT A"/>
    <property type="match status" value="1"/>
</dbReference>
<dbReference type="InterPro" id="IPR013815">
    <property type="entry name" value="ATP_grasp_subdomain_1"/>
</dbReference>
<dbReference type="GO" id="GO:0046872">
    <property type="term" value="F:metal ion binding"/>
    <property type="evidence" value="ECO:0007669"/>
    <property type="project" value="UniProtKB-KW"/>
</dbReference>
<dbReference type="PROSITE" id="PS50975">
    <property type="entry name" value="ATP_GRASP"/>
    <property type="match status" value="1"/>
</dbReference>
<dbReference type="InterPro" id="IPR011761">
    <property type="entry name" value="ATP-grasp"/>
</dbReference>
<dbReference type="GO" id="GO:0006633">
    <property type="term" value="P:fatty acid biosynthetic process"/>
    <property type="evidence" value="ECO:0007669"/>
    <property type="project" value="UniProtKB-KW"/>
</dbReference>
<reference evidence="22 23" key="1">
    <citation type="submission" date="2018-01" db="EMBL/GenBank/DDBJ databases">
        <title>Draft genome sequence of Paucibacter aquatile CR182 isolated from freshwater of the Nakdong River.</title>
        <authorList>
            <person name="Choi A."/>
            <person name="Chung E.J."/>
        </authorList>
    </citation>
    <scope>NUCLEOTIDE SEQUENCE [LARGE SCALE GENOMIC DNA]</scope>
    <source>
        <strain evidence="22 23">CR182</strain>
    </source>
</reference>
<evidence type="ECO:0000313" key="22">
    <source>
        <dbReference type="EMBL" id="PND37910.1"/>
    </source>
</evidence>
<evidence type="ECO:0000256" key="9">
    <source>
        <dbReference type="ARBA" id="ARBA00022741"/>
    </source>
</evidence>
<dbReference type="AlphaFoldDB" id="A0A2N8KWT4"/>
<evidence type="ECO:0000256" key="7">
    <source>
        <dbReference type="ARBA" id="ARBA00022598"/>
    </source>
</evidence>
<evidence type="ECO:0000256" key="13">
    <source>
        <dbReference type="ARBA" id="ARBA00023098"/>
    </source>
</evidence>
<dbReference type="SUPFAM" id="SSF51246">
    <property type="entry name" value="Rudiment single hybrid motif"/>
    <property type="match status" value="1"/>
</dbReference>
<keyword evidence="8" id="KW-0479">Metal-binding</keyword>
<dbReference type="InterPro" id="IPR051602">
    <property type="entry name" value="ACC_Biotin_Carboxylase"/>
</dbReference>
<organism evidence="22 23">
    <name type="scientific">Kinneretia aquatilis</name>
    <dbReference type="NCBI Taxonomy" id="2070761"/>
    <lineage>
        <taxon>Bacteria</taxon>
        <taxon>Pseudomonadati</taxon>
        <taxon>Pseudomonadota</taxon>
        <taxon>Betaproteobacteria</taxon>
        <taxon>Burkholderiales</taxon>
        <taxon>Sphaerotilaceae</taxon>
        <taxon>Roseateles</taxon>
    </lineage>
</organism>
<keyword evidence="23" id="KW-1185">Reference proteome</keyword>
<evidence type="ECO:0000256" key="18">
    <source>
        <dbReference type="PROSITE-ProRule" id="PRU00409"/>
    </source>
</evidence>
<evidence type="ECO:0000256" key="6">
    <source>
        <dbReference type="ARBA" id="ARBA00022516"/>
    </source>
</evidence>
<evidence type="ECO:0000259" key="20">
    <source>
        <dbReference type="PROSITE" id="PS50975"/>
    </source>
</evidence>
<dbReference type="InterPro" id="IPR011054">
    <property type="entry name" value="Rudment_hybrid_motif"/>
</dbReference>
<evidence type="ECO:0000256" key="19">
    <source>
        <dbReference type="RuleBase" id="RU365063"/>
    </source>
</evidence>